<keyword evidence="2" id="KW-1185">Reference proteome</keyword>
<proteinExistence type="predicted"/>
<gene>
    <name evidence="1" type="ORF">PUN28_016889</name>
</gene>
<sequence length="65" mass="7744">MKCSWKGRRQNFGVAKLTFIKIVKDVILEQHSSLTKKDFDNFAAEWFRFGKQRFSRESKSDVQED</sequence>
<organism evidence="1 2">
    <name type="scientific">Cardiocondyla obscurior</name>
    <dbReference type="NCBI Taxonomy" id="286306"/>
    <lineage>
        <taxon>Eukaryota</taxon>
        <taxon>Metazoa</taxon>
        <taxon>Ecdysozoa</taxon>
        <taxon>Arthropoda</taxon>
        <taxon>Hexapoda</taxon>
        <taxon>Insecta</taxon>
        <taxon>Pterygota</taxon>
        <taxon>Neoptera</taxon>
        <taxon>Endopterygota</taxon>
        <taxon>Hymenoptera</taxon>
        <taxon>Apocrita</taxon>
        <taxon>Aculeata</taxon>
        <taxon>Formicoidea</taxon>
        <taxon>Formicidae</taxon>
        <taxon>Myrmicinae</taxon>
        <taxon>Cardiocondyla</taxon>
    </lineage>
</organism>
<protein>
    <submittedName>
        <fullName evidence="1">Uncharacterized protein</fullName>
    </submittedName>
</protein>
<dbReference type="EMBL" id="JADYXP020000019">
    <property type="protein sequence ID" value="KAL0105525.1"/>
    <property type="molecule type" value="Genomic_DNA"/>
</dbReference>
<evidence type="ECO:0000313" key="2">
    <source>
        <dbReference type="Proteomes" id="UP001430953"/>
    </source>
</evidence>
<reference evidence="1 2" key="1">
    <citation type="submission" date="2023-03" db="EMBL/GenBank/DDBJ databases">
        <title>High recombination rates correlate with genetic variation in Cardiocondyla obscurior ants.</title>
        <authorList>
            <person name="Errbii M."/>
        </authorList>
    </citation>
    <scope>NUCLEOTIDE SEQUENCE [LARGE SCALE GENOMIC DNA]</scope>
    <source>
        <strain evidence="1">Alpha-2009</strain>
        <tissue evidence="1">Whole body</tissue>
    </source>
</reference>
<comment type="caution">
    <text evidence="1">The sequence shown here is derived from an EMBL/GenBank/DDBJ whole genome shotgun (WGS) entry which is preliminary data.</text>
</comment>
<evidence type="ECO:0000313" key="1">
    <source>
        <dbReference type="EMBL" id="KAL0105525.1"/>
    </source>
</evidence>
<accession>A0AAW2EU39</accession>
<dbReference type="AlphaFoldDB" id="A0AAW2EU39"/>
<name>A0AAW2EU39_9HYME</name>
<dbReference type="Proteomes" id="UP001430953">
    <property type="component" value="Unassembled WGS sequence"/>
</dbReference>